<evidence type="ECO:0000313" key="7">
    <source>
        <dbReference type="RefSeq" id="XP_039118271.1"/>
    </source>
</evidence>
<keyword evidence="6" id="KW-1185">Reference proteome</keyword>
<dbReference type="InterPro" id="IPR014038">
    <property type="entry name" value="EF1B_bsu/dsu_GNE"/>
</dbReference>
<sequence>MRLMGLVLRQRPGVYILATRAPEIAKGEDNAVGGSQPVPEPQPEQMETKAPPTAQEPPPVHMFSPTRAHDRFKRLESVVGVLQVDLAEVRCYQGQRETKKGHALFEDIKARGFIADRRNYCILAHGLTKAGHALEIYKVFYGMKELAPVGYGIKKLQIMMMIMNDLVSVDDLIEEPAPYRGVSQ</sequence>
<name>A0AB40ATG2_DIOCR</name>
<dbReference type="RefSeq" id="XP_039118271.1">
    <property type="nucleotide sequence ID" value="XM_039262337.1"/>
</dbReference>
<dbReference type="GeneID" id="120254190"/>
<reference evidence="7" key="1">
    <citation type="submission" date="2025-08" db="UniProtKB">
        <authorList>
            <consortium name="RefSeq"/>
        </authorList>
    </citation>
    <scope>IDENTIFICATION</scope>
</reference>
<dbReference type="AlphaFoldDB" id="A0AB40ATG2"/>
<evidence type="ECO:0000256" key="1">
    <source>
        <dbReference type="ARBA" id="ARBA00007411"/>
    </source>
</evidence>
<organism evidence="6 7">
    <name type="scientific">Dioscorea cayennensis subsp. rotundata</name>
    <name type="common">White Guinea yam</name>
    <name type="synonym">Dioscorea rotundata</name>
    <dbReference type="NCBI Taxonomy" id="55577"/>
    <lineage>
        <taxon>Eukaryota</taxon>
        <taxon>Viridiplantae</taxon>
        <taxon>Streptophyta</taxon>
        <taxon>Embryophyta</taxon>
        <taxon>Tracheophyta</taxon>
        <taxon>Spermatophyta</taxon>
        <taxon>Magnoliopsida</taxon>
        <taxon>Liliopsida</taxon>
        <taxon>Dioscoreales</taxon>
        <taxon>Dioscoreaceae</taxon>
        <taxon>Dioscorea</taxon>
    </lineage>
</organism>
<dbReference type="Gene3D" id="3.30.70.60">
    <property type="match status" value="1"/>
</dbReference>
<dbReference type="InterPro" id="IPR014717">
    <property type="entry name" value="Transl_elong_EF1B/ribsomal_bS6"/>
</dbReference>
<dbReference type="Pfam" id="PF00736">
    <property type="entry name" value="EF1_GNE"/>
    <property type="match status" value="1"/>
</dbReference>
<evidence type="ECO:0000313" key="6">
    <source>
        <dbReference type="Proteomes" id="UP001515500"/>
    </source>
</evidence>
<feature type="region of interest" description="Disordered" evidence="4">
    <location>
        <begin position="27"/>
        <end position="59"/>
    </location>
</feature>
<dbReference type="Proteomes" id="UP001515500">
    <property type="component" value="Unplaced"/>
</dbReference>
<evidence type="ECO:0000256" key="3">
    <source>
        <dbReference type="ARBA" id="ARBA00022917"/>
    </source>
</evidence>
<dbReference type="InterPro" id="IPR036219">
    <property type="entry name" value="eEF-1beta-like_sf"/>
</dbReference>
<dbReference type="SUPFAM" id="SSF54984">
    <property type="entry name" value="eEF-1beta-like"/>
    <property type="match status" value="1"/>
</dbReference>
<keyword evidence="3" id="KW-0648">Protein biosynthesis</keyword>
<evidence type="ECO:0000259" key="5">
    <source>
        <dbReference type="Pfam" id="PF00736"/>
    </source>
</evidence>
<protein>
    <submittedName>
        <fullName evidence="7">Elongation factor 1-delta 2-like</fullName>
    </submittedName>
</protein>
<dbReference type="GO" id="GO:0003746">
    <property type="term" value="F:translation elongation factor activity"/>
    <property type="evidence" value="ECO:0007669"/>
    <property type="project" value="UniProtKB-KW"/>
</dbReference>
<accession>A0AB40ATG2</accession>
<keyword evidence="2" id="KW-0251">Elongation factor</keyword>
<proteinExistence type="inferred from homology"/>
<evidence type="ECO:0000256" key="4">
    <source>
        <dbReference type="SAM" id="MobiDB-lite"/>
    </source>
</evidence>
<evidence type="ECO:0000256" key="2">
    <source>
        <dbReference type="ARBA" id="ARBA00022768"/>
    </source>
</evidence>
<feature type="domain" description="Translation elongation factor EF1B beta/delta subunit guanine nucleotide exchange" evidence="5">
    <location>
        <begin position="143"/>
        <end position="175"/>
    </location>
</feature>
<gene>
    <name evidence="7" type="primary">LOC120254190</name>
</gene>
<comment type="similarity">
    <text evidence="1">Belongs to the EF-1-beta/EF-1-delta family.</text>
</comment>